<reference evidence="3" key="1">
    <citation type="submission" date="2017-04" db="EMBL/GenBank/DDBJ databases">
        <title>Function of individual gut microbiota members based on whole genome sequencing of pure cultures obtained from chicken caecum.</title>
        <authorList>
            <person name="Medvecky M."/>
            <person name="Cejkova D."/>
            <person name="Polansky O."/>
            <person name="Karasova D."/>
            <person name="Kubasova T."/>
            <person name="Cizek A."/>
            <person name="Rychlik I."/>
        </authorList>
    </citation>
    <scope>NUCLEOTIDE SEQUENCE [LARGE SCALE GENOMIC DNA]</scope>
    <source>
        <strain evidence="3">An149</strain>
    </source>
</reference>
<feature type="transmembrane region" description="Helical" evidence="1">
    <location>
        <begin position="148"/>
        <end position="175"/>
    </location>
</feature>
<name>A0A1Y4QEP2_9FIRM</name>
<evidence type="ECO:0000313" key="3">
    <source>
        <dbReference type="Proteomes" id="UP000196258"/>
    </source>
</evidence>
<keyword evidence="1" id="KW-0812">Transmembrane</keyword>
<gene>
    <name evidence="2" type="ORF">B5E91_03655</name>
</gene>
<feature type="transmembrane region" description="Helical" evidence="1">
    <location>
        <begin position="12"/>
        <end position="33"/>
    </location>
</feature>
<evidence type="ECO:0008006" key="4">
    <source>
        <dbReference type="Google" id="ProtNLM"/>
    </source>
</evidence>
<evidence type="ECO:0000256" key="1">
    <source>
        <dbReference type="SAM" id="Phobius"/>
    </source>
</evidence>
<dbReference type="AlphaFoldDB" id="A0A1Y4QEP2"/>
<sequence length="281" mass="30579">MEENKMITFLKGLIVGIGGIAPGLSGSVLLVIFGLYQKTINAIATLFKDFKKNILFLIPLCLGFGIGAIIFSKIVNFLLNNFEAQTRFAFLGLVVGTIPLFYKEVKKEGFSNKYYIVIVIAAILGLSVFSFNSNLFPPVTDPNLFQSVILGIAVAGSSIVPGVDSAVILSTLGLYELYVSSLASFNLSILIPAGVGLVIGVLVISFIINKLINKFYTMTFSIIFGLFLSIIPNVLNESCTLQMDVHSLICIIFVIIGFIVSFYLGDIQGNNEKIKQLINKH</sequence>
<dbReference type="EMBL" id="NFLB01000003">
    <property type="protein sequence ID" value="OUQ05913.1"/>
    <property type="molecule type" value="Genomic_DNA"/>
</dbReference>
<dbReference type="Pfam" id="PF04018">
    <property type="entry name" value="VCA0040-like"/>
    <property type="match status" value="1"/>
</dbReference>
<feature type="transmembrane region" description="Helical" evidence="1">
    <location>
        <begin position="84"/>
        <end position="102"/>
    </location>
</feature>
<feature type="transmembrane region" description="Helical" evidence="1">
    <location>
        <begin position="114"/>
        <end position="136"/>
    </location>
</feature>
<comment type="caution">
    <text evidence="2">The sequence shown here is derived from an EMBL/GenBank/DDBJ whole genome shotgun (WGS) entry which is preliminary data.</text>
</comment>
<dbReference type="InterPro" id="IPR007163">
    <property type="entry name" value="VCA0040-like"/>
</dbReference>
<dbReference type="PANTHER" id="PTHR37308:SF1">
    <property type="entry name" value="POLYPRENYL-PHOSPHATE TRANSPORTER"/>
    <property type="match status" value="1"/>
</dbReference>
<accession>A0A1Y4QEP2</accession>
<feature type="transmembrane region" description="Helical" evidence="1">
    <location>
        <begin position="247"/>
        <end position="265"/>
    </location>
</feature>
<keyword evidence="1" id="KW-1133">Transmembrane helix</keyword>
<dbReference type="PANTHER" id="PTHR37308">
    <property type="entry name" value="INTEGRAL MEMBRANE PROTEIN"/>
    <property type="match status" value="1"/>
</dbReference>
<protein>
    <recommendedName>
        <fullName evidence="4">DUF368 domain-containing protein</fullName>
    </recommendedName>
</protein>
<feature type="transmembrane region" description="Helical" evidence="1">
    <location>
        <begin position="215"/>
        <end position="235"/>
    </location>
</feature>
<keyword evidence="1" id="KW-0472">Membrane</keyword>
<feature type="transmembrane region" description="Helical" evidence="1">
    <location>
        <begin position="54"/>
        <end position="78"/>
    </location>
</feature>
<dbReference type="Proteomes" id="UP000196258">
    <property type="component" value="Unassembled WGS sequence"/>
</dbReference>
<proteinExistence type="predicted"/>
<organism evidence="2 3">
    <name type="scientific">Thomasclavelia spiroformis</name>
    <dbReference type="NCBI Taxonomy" id="29348"/>
    <lineage>
        <taxon>Bacteria</taxon>
        <taxon>Bacillati</taxon>
        <taxon>Bacillota</taxon>
        <taxon>Erysipelotrichia</taxon>
        <taxon>Erysipelotrichales</taxon>
        <taxon>Coprobacillaceae</taxon>
        <taxon>Thomasclavelia</taxon>
    </lineage>
</organism>
<evidence type="ECO:0000313" key="2">
    <source>
        <dbReference type="EMBL" id="OUQ05913.1"/>
    </source>
</evidence>
<feature type="transmembrane region" description="Helical" evidence="1">
    <location>
        <begin position="187"/>
        <end position="209"/>
    </location>
</feature>